<evidence type="ECO:0000256" key="1">
    <source>
        <dbReference type="SAM" id="MobiDB-lite"/>
    </source>
</evidence>
<comment type="caution">
    <text evidence="2">The sequence shown here is derived from an EMBL/GenBank/DDBJ whole genome shotgun (WGS) entry which is preliminary data.</text>
</comment>
<protein>
    <submittedName>
        <fullName evidence="2">Uncharacterized protein</fullName>
    </submittedName>
</protein>
<gene>
    <name evidence="2" type="ORF">P170DRAFT_436834</name>
</gene>
<feature type="region of interest" description="Disordered" evidence="1">
    <location>
        <begin position="23"/>
        <end position="62"/>
    </location>
</feature>
<dbReference type="EMBL" id="MSFO01000004">
    <property type="protein sequence ID" value="PLB49215.1"/>
    <property type="molecule type" value="Genomic_DNA"/>
</dbReference>
<name>A0A2I2G8L6_9EURO</name>
<dbReference type="STRING" id="1392250.A0A2I2G8L6"/>
<evidence type="ECO:0000313" key="2">
    <source>
        <dbReference type="EMBL" id="PLB49215.1"/>
    </source>
</evidence>
<sequence>MQCLKETDQILCTDYMLVDMDLPEPRTAPKAPEPGLLPKMKDAAQQALSKKKSGDVKPSRKYNRSALHIKNLDDKTPEARKNLQELASSQRNLASARLTQKQIEYARSVTGTEVKFRDLNDPNAKQRKDDVRVWDTVNLRCISCRGECPVCAGACCLYANASKAIASESADTEKVEKAKRIVKVVEDLSPQVMDVGTYQLCSQPGGCGRYVCPNCCGVCPNEICRDVQCKVHSSAFPCFLFIRRLHVVSMGNVNRAFYIGVQGRPLGALRLARLRGNKGPRDK</sequence>
<organism evidence="2 3">
    <name type="scientific">Aspergillus steynii IBT 23096</name>
    <dbReference type="NCBI Taxonomy" id="1392250"/>
    <lineage>
        <taxon>Eukaryota</taxon>
        <taxon>Fungi</taxon>
        <taxon>Dikarya</taxon>
        <taxon>Ascomycota</taxon>
        <taxon>Pezizomycotina</taxon>
        <taxon>Eurotiomycetes</taxon>
        <taxon>Eurotiomycetidae</taxon>
        <taxon>Eurotiales</taxon>
        <taxon>Aspergillaceae</taxon>
        <taxon>Aspergillus</taxon>
        <taxon>Aspergillus subgen. Circumdati</taxon>
    </lineage>
</organism>
<reference evidence="2 3" key="1">
    <citation type="submission" date="2016-12" db="EMBL/GenBank/DDBJ databases">
        <title>The genomes of Aspergillus section Nigri reveals drivers in fungal speciation.</title>
        <authorList>
            <consortium name="DOE Joint Genome Institute"/>
            <person name="Vesth T.C."/>
            <person name="Nybo J."/>
            <person name="Theobald S."/>
            <person name="Brandl J."/>
            <person name="Frisvad J.C."/>
            <person name="Nielsen K.F."/>
            <person name="Lyhne E.K."/>
            <person name="Kogle M.E."/>
            <person name="Kuo A."/>
            <person name="Riley R."/>
            <person name="Clum A."/>
            <person name="Nolan M."/>
            <person name="Lipzen A."/>
            <person name="Salamov A."/>
            <person name="Henrissat B."/>
            <person name="Wiebenga A."/>
            <person name="De Vries R.P."/>
            <person name="Grigoriev I.V."/>
            <person name="Mortensen U.H."/>
            <person name="Andersen M.R."/>
            <person name="Baker S.E."/>
        </authorList>
    </citation>
    <scope>NUCLEOTIDE SEQUENCE [LARGE SCALE GENOMIC DNA]</scope>
    <source>
        <strain evidence="2 3">IBT 23096</strain>
    </source>
</reference>
<evidence type="ECO:0000313" key="3">
    <source>
        <dbReference type="Proteomes" id="UP000234275"/>
    </source>
</evidence>
<proteinExistence type="predicted"/>
<dbReference type="Proteomes" id="UP000234275">
    <property type="component" value="Unassembled WGS sequence"/>
</dbReference>
<accession>A0A2I2G8L6</accession>
<dbReference type="RefSeq" id="XP_024704517.1">
    <property type="nucleotide sequence ID" value="XM_024849235.1"/>
</dbReference>
<dbReference type="GeneID" id="36556934"/>
<dbReference type="AlphaFoldDB" id="A0A2I2G8L6"/>
<dbReference type="OrthoDB" id="1727108at2759"/>
<dbReference type="VEuPathDB" id="FungiDB:P170DRAFT_436834"/>
<keyword evidence="3" id="KW-1185">Reference proteome</keyword>